<evidence type="ECO:0000256" key="1">
    <source>
        <dbReference type="SAM" id="MobiDB-lite"/>
    </source>
</evidence>
<feature type="region of interest" description="Disordered" evidence="1">
    <location>
        <begin position="195"/>
        <end position="244"/>
    </location>
</feature>
<evidence type="ECO:0000313" key="3">
    <source>
        <dbReference type="Proteomes" id="UP000626092"/>
    </source>
</evidence>
<dbReference type="OrthoDB" id="10669961at2759"/>
<organism evidence="2 3">
    <name type="scientific">Rhododendron simsii</name>
    <name type="common">Sims's rhododendron</name>
    <dbReference type="NCBI Taxonomy" id="118357"/>
    <lineage>
        <taxon>Eukaryota</taxon>
        <taxon>Viridiplantae</taxon>
        <taxon>Streptophyta</taxon>
        <taxon>Embryophyta</taxon>
        <taxon>Tracheophyta</taxon>
        <taxon>Spermatophyta</taxon>
        <taxon>Magnoliopsida</taxon>
        <taxon>eudicotyledons</taxon>
        <taxon>Gunneridae</taxon>
        <taxon>Pentapetalae</taxon>
        <taxon>asterids</taxon>
        <taxon>Ericales</taxon>
        <taxon>Ericaceae</taxon>
        <taxon>Ericoideae</taxon>
        <taxon>Rhodoreae</taxon>
        <taxon>Rhododendron</taxon>
    </lineage>
</organism>
<protein>
    <submittedName>
        <fullName evidence="2">Uncharacterized protein</fullName>
    </submittedName>
</protein>
<keyword evidence="3" id="KW-1185">Reference proteome</keyword>
<gene>
    <name evidence="2" type="ORF">RHSIM_Rhsim08G0029300</name>
</gene>
<feature type="compositionally biased region" description="Low complexity" evidence="1">
    <location>
        <begin position="204"/>
        <end position="221"/>
    </location>
</feature>
<name>A0A834GMW4_RHOSS</name>
<proteinExistence type="predicted"/>
<feature type="region of interest" description="Disordered" evidence="1">
    <location>
        <begin position="294"/>
        <end position="314"/>
    </location>
</feature>
<reference evidence="2" key="1">
    <citation type="submission" date="2019-11" db="EMBL/GenBank/DDBJ databases">
        <authorList>
            <person name="Liu Y."/>
            <person name="Hou J."/>
            <person name="Li T.-Q."/>
            <person name="Guan C.-H."/>
            <person name="Wu X."/>
            <person name="Wu H.-Z."/>
            <person name="Ling F."/>
            <person name="Zhang R."/>
            <person name="Shi X.-G."/>
            <person name="Ren J.-P."/>
            <person name="Chen E.-F."/>
            <person name="Sun J.-M."/>
        </authorList>
    </citation>
    <scope>NUCLEOTIDE SEQUENCE</scope>
    <source>
        <strain evidence="2">Adult_tree_wgs_1</strain>
        <tissue evidence="2">Leaves</tissue>
    </source>
</reference>
<dbReference type="AlphaFoldDB" id="A0A834GMW4"/>
<accession>A0A834GMW4</accession>
<sequence length="314" mass="34936">MLTSITYGFFGMIKIKNPHPDGFLIICYMRNYLENAYEEQNLHLNVAFNGVLFSYIDGVKVSITKADITRELSCSNPTACYDISRDAMPAGAIICEMCSGRFGSNGSCTRFVGRLGMHSLQHPDPAPTPLAPVVLLLDEASYMPFSISFEQYEQSRVGQLELHRELAADQCNQMVDEIIGINDHAIRDYEQTLNHHTPSKTDFDQVTNDDNNTDGGSDDVGVGVGEGKSRSERMPVQTVSQRSGVRLPLHQRPRLRPHQAPPLDRFAHTQQQSTNRSSIRVLKSQTNSISSLKLVDQGGWSPEKEQMGFGMGIQ</sequence>
<evidence type="ECO:0000313" key="2">
    <source>
        <dbReference type="EMBL" id="KAF7135872.1"/>
    </source>
</evidence>
<comment type="caution">
    <text evidence="2">The sequence shown here is derived from an EMBL/GenBank/DDBJ whole genome shotgun (WGS) entry which is preliminary data.</text>
</comment>
<dbReference type="EMBL" id="WJXA01000008">
    <property type="protein sequence ID" value="KAF7135872.1"/>
    <property type="molecule type" value="Genomic_DNA"/>
</dbReference>
<dbReference type="Proteomes" id="UP000626092">
    <property type="component" value="Unassembled WGS sequence"/>
</dbReference>